<proteinExistence type="inferred from homology"/>
<dbReference type="PROSITE" id="PS51257">
    <property type="entry name" value="PROKAR_LIPOPROTEIN"/>
    <property type="match status" value="1"/>
</dbReference>
<gene>
    <name evidence="9" type="ORF">WJU16_05160</name>
</gene>
<dbReference type="InterPro" id="IPR033985">
    <property type="entry name" value="SusD-like_N"/>
</dbReference>
<dbReference type="SUPFAM" id="SSF48452">
    <property type="entry name" value="TPR-like"/>
    <property type="match status" value="1"/>
</dbReference>
<evidence type="ECO:0000256" key="1">
    <source>
        <dbReference type="ARBA" id="ARBA00004442"/>
    </source>
</evidence>
<feature type="domain" description="RagB/SusD" evidence="7">
    <location>
        <begin position="267"/>
        <end position="541"/>
    </location>
</feature>
<keyword evidence="3 6" id="KW-0732">Signal</keyword>
<feature type="domain" description="SusD-like N-terminal" evidence="8">
    <location>
        <begin position="27"/>
        <end position="223"/>
    </location>
</feature>
<evidence type="ECO:0000259" key="8">
    <source>
        <dbReference type="Pfam" id="PF14322"/>
    </source>
</evidence>
<dbReference type="RefSeq" id="WP_341837255.1">
    <property type="nucleotide sequence ID" value="NZ_CP149822.1"/>
</dbReference>
<organism evidence="9 10">
    <name type="scientific">Chitinophaga pollutisoli</name>
    <dbReference type="NCBI Taxonomy" id="3133966"/>
    <lineage>
        <taxon>Bacteria</taxon>
        <taxon>Pseudomonadati</taxon>
        <taxon>Bacteroidota</taxon>
        <taxon>Chitinophagia</taxon>
        <taxon>Chitinophagales</taxon>
        <taxon>Chitinophagaceae</taxon>
        <taxon>Chitinophaga</taxon>
    </lineage>
</organism>
<comment type="subcellular location">
    <subcellularLocation>
        <location evidence="1">Cell outer membrane</location>
    </subcellularLocation>
</comment>
<sequence>MNFSTIKKTSFAALLACALAACNESEFLNLTNPNQAVDKTFWTSEANAQSAMATVYSPIRGQMYGYFGGYTGWHTMNRADDVWFILNEEMHNWEPATYTNTPNTAESDFARLYMAINRANVVMKNVRNVPMDENKRNELYGEAAFLRGYTYFLLVTNFGDVPLRLVPALDDQAEVMKASSPEADIWKQVIADFKTAKEFLPVTRPAKELGRVTKGAAIAHLGKALCFTKQYPEAEAELKLLLAAPYTYDLVANYDDNFTEYTENNVESVFEIQYDGGFGQGSWGSEGPNDTQGFVIANFAGPQGTGGWFKWMPTASIVSSFIREERPAGSDTRFDKRMYTSLFWKHSDFTDNVADGAWFGNMSFDEIWEASASKRLRGAPDYPTIDGKKGRFLIKKFTNFYKNVKDANSHYNQANQNNNLRVMRFAEVLLLHAEACAKTNKLGEAAADLTRIRNRAGLAPKTWGSADALMQEIVHQHELEFFFEGHRFFDLKRWYSYADMKQILVANKKQGAENFQAKHYYLPIPQNELNTNTAIRQHPLW</sequence>
<evidence type="ECO:0000256" key="2">
    <source>
        <dbReference type="ARBA" id="ARBA00006275"/>
    </source>
</evidence>
<dbReference type="InterPro" id="IPR011990">
    <property type="entry name" value="TPR-like_helical_dom_sf"/>
</dbReference>
<dbReference type="Gene3D" id="1.25.40.390">
    <property type="match status" value="1"/>
</dbReference>
<comment type="similarity">
    <text evidence="2">Belongs to the SusD family.</text>
</comment>
<feature type="chain" id="PRO_5045231286" evidence="6">
    <location>
        <begin position="24"/>
        <end position="541"/>
    </location>
</feature>
<evidence type="ECO:0000313" key="9">
    <source>
        <dbReference type="EMBL" id="WZN42421.1"/>
    </source>
</evidence>
<evidence type="ECO:0000256" key="6">
    <source>
        <dbReference type="SAM" id="SignalP"/>
    </source>
</evidence>
<keyword evidence="5" id="KW-0998">Cell outer membrane</keyword>
<dbReference type="EMBL" id="CP149822">
    <property type="protein sequence ID" value="WZN42421.1"/>
    <property type="molecule type" value="Genomic_DNA"/>
</dbReference>
<name>A0ABZ2YRJ7_9BACT</name>
<dbReference type="InterPro" id="IPR012944">
    <property type="entry name" value="SusD_RagB_dom"/>
</dbReference>
<dbReference type="Pfam" id="PF14322">
    <property type="entry name" value="SusD-like_3"/>
    <property type="match status" value="1"/>
</dbReference>
<evidence type="ECO:0000256" key="4">
    <source>
        <dbReference type="ARBA" id="ARBA00023136"/>
    </source>
</evidence>
<feature type="signal peptide" evidence="6">
    <location>
        <begin position="1"/>
        <end position="23"/>
    </location>
</feature>
<evidence type="ECO:0000256" key="5">
    <source>
        <dbReference type="ARBA" id="ARBA00023237"/>
    </source>
</evidence>
<dbReference type="Proteomes" id="UP001485459">
    <property type="component" value="Chromosome"/>
</dbReference>
<protein>
    <submittedName>
        <fullName evidence="9">RagB/SusD family nutrient uptake outer membrane protein</fullName>
    </submittedName>
</protein>
<reference evidence="10" key="1">
    <citation type="submission" date="2024-03" db="EMBL/GenBank/DDBJ databases">
        <title>Chitinophaga horti sp. nov., isolated from garden soil.</title>
        <authorList>
            <person name="Lee D.S."/>
            <person name="Han D.M."/>
            <person name="Baek J.H."/>
            <person name="Choi D.G."/>
            <person name="Jeon J.H."/>
            <person name="Jeon C.O."/>
        </authorList>
    </citation>
    <scope>NUCLEOTIDE SEQUENCE [LARGE SCALE GENOMIC DNA]</scope>
    <source>
        <strain evidence="10">GPA1</strain>
    </source>
</reference>
<keyword evidence="4" id="KW-0472">Membrane</keyword>
<keyword evidence="10" id="KW-1185">Reference proteome</keyword>
<evidence type="ECO:0000256" key="3">
    <source>
        <dbReference type="ARBA" id="ARBA00022729"/>
    </source>
</evidence>
<dbReference type="Pfam" id="PF07980">
    <property type="entry name" value="SusD_RagB"/>
    <property type="match status" value="1"/>
</dbReference>
<evidence type="ECO:0000259" key="7">
    <source>
        <dbReference type="Pfam" id="PF07980"/>
    </source>
</evidence>
<accession>A0ABZ2YRJ7</accession>
<evidence type="ECO:0000313" key="10">
    <source>
        <dbReference type="Proteomes" id="UP001485459"/>
    </source>
</evidence>